<proteinExistence type="predicted"/>
<dbReference type="InterPro" id="IPR058625">
    <property type="entry name" value="MdtA-like_BSH"/>
</dbReference>
<dbReference type="InterPro" id="IPR006143">
    <property type="entry name" value="RND_pump_MFP"/>
</dbReference>
<dbReference type="NCBIfam" id="TIGR01730">
    <property type="entry name" value="RND_mfp"/>
    <property type="match status" value="1"/>
</dbReference>
<dbReference type="Gene3D" id="1.10.287.470">
    <property type="entry name" value="Helix hairpin bin"/>
    <property type="match status" value="1"/>
</dbReference>
<protein>
    <submittedName>
        <fullName evidence="6">Probable Co/Zn/Cd efflux system membrane fusion protein</fullName>
    </submittedName>
</protein>
<dbReference type="Pfam" id="PF25967">
    <property type="entry name" value="RND-MFP_C"/>
    <property type="match status" value="1"/>
</dbReference>
<dbReference type="Pfam" id="PF25917">
    <property type="entry name" value="BSH_RND"/>
    <property type="match status" value="1"/>
</dbReference>
<feature type="domain" description="Multidrug resistance protein MdtA-like barrel-sandwich hybrid" evidence="3">
    <location>
        <begin position="60"/>
        <end position="205"/>
    </location>
</feature>
<reference evidence="6" key="1">
    <citation type="submission" date="2018-06" db="EMBL/GenBank/DDBJ databases">
        <authorList>
            <person name="Zhirakovskaya E."/>
        </authorList>
    </citation>
    <scope>NUCLEOTIDE SEQUENCE</scope>
</reference>
<dbReference type="AlphaFoldDB" id="A0A3B1AT45"/>
<dbReference type="SUPFAM" id="SSF111369">
    <property type="entry name" value="HlyD-like secretion proteins"/>
    <property type="match status" value="1"/>
</dbReference>
<feature type="domain" description="CusB-like beta-barrel" evidence="4">
    <location>
        <begin position="227"/>
        <end position="303"/>
    </location>
</feature>
<evidence type="ECO:0000259" key="4">
    <source>
        <dbReference type="Pfam" id="PF25954"/>
    </source>
</evidence>
<dbReference type="Gene3D" id="2.40.420.20">
    <property type="match status" value="1"/>
</dbReference>
<dbReference type="Gene3D" id="2.40.50.100">
    <property type="match status" value="1"/>
</dbReference>
<organism evidence="6">
    <name type="scientific">hydrothermal vent metagenome</name>
    <dbReference type="NCBI Taxonomy" id="652676"/>
    <lineage>
        <taxon>unclassified sequences</taxon>
        <taxon>metagenomes</taxon>
        <taxon>ecological metagenomes</taxon>
    </lineage>
</organism>
<evidence type="ECO:0000256" key="2">
    <source>
        <dbReference type="ARBA" id="ARBA00022448"/>
    </source>
</evidence>
<dbReference type="GO" id="GO:0015562">
    <property type="term" value="F:efflux transmembrane transporter activity"/>
    <property type="evidence" value="ECO:0007669"/>
    <property type="project" value="TreeGrafter"/>
</dbReference>
<dbReference type="Gene3D" id="2.40.30.170">
    <property type="match status" value="1"/>
</dbReference>
<dbReference type="InterPro" id="IPR058792">
    <property type="entry name" value="Beta-barrel_RND_2"/>
</dbReference>
<accession>A0A3B1AT45</accession>
<gene>
    <name evidence="6" type="ORF">MNBD_GAMMA25-1967</name>
</gene>
<evidence type="ECO:0000313" key="6">
    <source>
        <dbReference type="EMBL" id="VAX09179.1"/>
    </source>
</evidence>
<dbReference type="PANTHER" id="PTHR30469">
    <property type="entry name" value="MULTIDRUG RESISTANCE PROTEIN MDTA"/>
    <property type="match status" value="1"/>
</dbReference>
<sequence length="379" mass="41506">MRKHRRLILISLLASGLLLALLSYFNQPKAISVVIHTVSRGEVLSSVANTRAGTLKACRRARLSPSIGGQIKRLPVNEGDRVKQDDLLLEIWNDDLNAQLSLARGETKTANSRAREACVIAKGALREARRLRKLAHKNLASEEAIDRAENDANARQAACNAANTSIEVSQARIDVAAAALARTRLLAPFDGSVAEVNGELGEYLTPSPVGVATLPAIDLIDDTCLYVSAPIDEVDAPQIKTGMDANISLDAFAGTLFKGKIRRVASYVLEREKQARTVEVEVEFRNPTDAKKMLPGYSADVEVILERRENVLHIATEALMEDHYVYLLLDDGIINKRQIKTGIHNWSYTEVVSGLEQGDRIVVSAEREGLEDGVRVKAE</sequence>
<keyword evidence="2" id="KW-0813">Transport</keyword>
<dbReference type="EMBL" id="UOFY01000033">
    <property type="protein sequence ID" value="VAX09179.1"/>
    <property type="molecule type" value="Genomic_DNA"/>
</dbReference>
<dbReference type="PANTHER" id="PTHR30469:SF15">
    <property type="entry name" value="HLYD FAMILY OF SECRETION PROTEINS"/>
    <property type="match status" value="1"/>
</dbReference>
<evidence type="ECO:0000256" key="1">
    <source>
        <dbReference type="ARBA" id="ARBA00004196"/>
    </source>
</evidence>
<name>A0A3B1AT45_9ZZZZ</name>
<evidence type="ECO:0000259" key="5">
    <source>
        <dbReference type="Pfam" id="PF25967"/>
    </source>
</evidence>
<dbReference type="InterPro" id="IPR058627">
    <property type="entry name" value="MdtA-like_C"/>
</dbReference>
<feature type="domain" description="Multidrug resistance protein MdtA-like C-terminal permuted SH3" evidence="5">
    <location>
        <begin position="321"/>
        <end position="364"/>
    </location>
</feature>
<dbReference type="Pfam" id="PF25954">
    <property type="entry name" value="Beta-barrel_RND_2"/>
    <property type="match status" value="1"/>
</dbReference>
<comment type="subcellular location">
    <subcellularLocation>
        <location evidence="1">Cell envelope</location>
    </subcellularLocation>
</comment>
<evidence type="ECO:0000259" key="3">
    <source>
        <dbReference type="Pfam" id="PF25917"/>
    </source>
</evidence>
<dbReference type="GO" id="GO:1990281">
    <property type="term" value="C:efflux pump complex"/>
    <property type="evidence" value="ECO:0007669"/>
    <property type="project" value="TreeGrafter"/>
</dbReference>